<accession>A0ABT2UHF3</accession>
<keyword evidence="4" id="KW-1185">Reference proteome</keyword>
<dbReference type="Pfam" id="PF07833">
    <property type="entry name" value="Cu_amine_oxidN1"/>
    <property type="match status" value="1"/>
</dbReference>
<evidence type="ECO:0000313" key="4">
    <source>
        <dbReference type="Proteomes" id="UP001652445"/>
    </source>
</evidence>
<evidence type="ECO:0000256" key="1">
    <source>
        <dbReference type="SAM" id="MobiDB-lite"/>
    </source>
</evidence>
<dbReference type="EMBL" id="JAOQIO010000077">
    <property type="protein sequence ID" value="MCU6794035.1"/>
    <property type="molecule type" value="Genomic_DNA"/>
</dbReference>
<dbReference type="RefSeq" id="WP_262685261.1">
    <property type="nucleotide sequence ID" value="NZ_JAOQIO010000077.1"/>
</dbReference>
<sequence>MRNLFGKKAIAIVLVLLLVSTTGALVYADNLAKQITAIQNGAIKIQVNKQILDLTDDDGLAMDPIIYNGHSYVPAKALAEALGGNVSWNEATSTVVVSTEYAGALPVKDNTTKKPAAAPSTPVKPDTPAPTPAPAKPTTSSSSAPTGNKGGVSDPVALGTTFTYTDLYNYKEGINDSTSGTYAVTVNGTTPITPEEIAALGFKKPSDDPLTEFALVDVTVKASNLTINKGSDPSNSGYEYMSSMFPDIWGTKVFGSKGGGIIGYQESGFDGSIMNNFKDKYTDFPKVNPGDSKSYEVSGKILITVYKNQENLLTLRKRDTNLEYENSFIAFRIK</sequence>
<protein>
    <submittedName>
        <fullName evidence="3">Copper amine oxidase N-terminal domain-containing protein</fullName>
    </submittedName>
</protein>
<evidence type="ECO:0000313" key="3">
    <source>
        <dbReference type="EMBL" id="MCU6794035.1"/>
    </source>
</evidence>
<feature type="domain" description="Copper amine oxidase-like N-terminal" evidence="2">
    <location>
        <begin position="62"/>
        <end position="100"/>
    </location>
</feature>
<gene>
    <name evidence="3" type="ORF">OB236_18190</name>
</gene>
<feature type="region of interest" description="Disordered" evidence="1">
    <location>
        <begin position="108"/>
        <end position="155"/>
    </location>
</feature>
<dbReference type="Proteomes" id="UP001652445">
    <property type="component" value="Unassembled WGS sequence"/>
</dbReference>
<dbReference type="InterPro" id="IPR036582">
    <property type="entry name" value="Mao_N_sf"/>
</dbReference>
<comment type="caution">
    <text evidence="3">The sequence shown here is derived from an EMBL/GenBank/DDBJ whole genome shotgun (WGS) entry which is preliminary data.</text>
</comment>
<feature type="compositionally biased region" description="Low complexity" evidence="1">
    <location>
        <begin position="136"/>
        <end position="146"/>
    </location>
</feature>
<proteinExistence type="predicted"/>
<dbReference type="SUPFAM" id="SSF55383">
    <property type="entry name" value="Copper amine oxidase, domain N"/>
    <property type="match status" value="1"/>
</dbReference>
<organism evidence="3 4">
    <name type="scientific">Paenibacillus baimaensis</name>
    <dbReference type="NCBI Taxonomy" id="2982185"/>
    <lineage>
        <taxon>Bacteria</taxon>
        <taxon>Bacillati</taxon>
        <taxon>Bacillota</taxon>
        <taxon>Bacilli</taxon>
        <taxon>Bacillales</taxon>
        <taxon>Paenibacillaceae</taxon>
        <taxon>Paenibacillus</taxon>
    </lineage>
</organism>
<feature type="compositionally biased region" description="Pro residues" evidence="1">
    <location>
        <begin position="125"/>
        <end position="135"/>
    </location>
</feature>
<reference evidence="3 4" key="1">
    <citation type="submission" date="2022-09" db="EMBL/GenBank/DDBJ databases">
        <authorList>
            <person name="Han X.L."/>
            <person name="Wang Q."/>
            <person name="Lu T."/>
        </authorList>
    </citation>
    <scope>NUCLEOTIDE SEQUENCE [LARGE SCALE GENOMIC DNA]</scope>
    <source>
        <strain evidence="3 4">WQ 127069</strain>
    </source>
</reference>
<evidence type="ECO:0000259" key="2">
    <source>
        <dbReference type="Pfam" id="PF07833"/>
    </source>
</evidence>
<name>A0ABT2UHF3_9BACL</name>
<dbReference type="InterPro" id="IPR012854">
    <property type="entry name" value="Cu_amine_oxidase-like_N"/>
</dbReference>